<protein>
    <submittedName>
        <fullName evidence="1">Uncharacterized protein</fullName>
    </submittedName>
</protein>
<gene>
    <name evidence="1" type="ORF">CLMAG_20860</name>
</gene>
<dbReference type="STRING" id="1121326.CLMAG_20860"/>
<dbReference type="EMBL" id="LWAE01000002">
    <property type="protein sequence ID" value="KZL92277.1"/>
    <property type="molecule type" value="Genomic_DNA"/>
</dbReference>
<reference evidence="1 2" key="1">
    <citation type="submission" date="2016-04" db="EMBL/GenBank/DDBJ databases">
        <title>Genome sequence of Clostridium magnum DSM 2767.</title>
        <authorList>
            <person name="Poehlein A."/>
            <person name="Uhlig R."/>
            <person name="Fischer R."/>
            <person name="Bahl H."/>
            <person name="Daniel R."/>
        </authorList>
    </citation>
    <scope>NUCLEOTIDE SEQUENCE [LARGE SCALE GENOMIC DNA]</scope>
    <source>
        <strain evidence="1 2">DSM 2767</strain>
    </source>
</reference>
<evidence type="ECO:0000313" key="2">
    <source>
        <dbReference type="Proteomes" id="UP000076603"/>
    </source>
</evidence>
<dbReference type="Proteomes" id="UP000076603">
    <property type="component" value="Unassembled WGS sequence"/>
</dbReference>
<dbReference type="RefSeq" id="WP_066621630.1">
    <property type="nucleotide sequence ID" value="NZ_FQXL01000004.1"/>
</dbReference>
<name>A0A162T5X7_9CLOT</name>
<evidence type="ECO:0000313" key="1">
    <source>
        <dbReference type="EMBL" id="KZL92277.1"/>
    </source>
</evidence>
<comment type="caution">
    <text evidence="1">The sequence shown here is derived from an EMBL/GenBank/DDBJ whole genome shotgun (WGS) entry which is preliminary data.</text>
</comment>
<organism evidence="1 2">
    <name type="scientific">Clostridium magnum DSM 2767</name>
    <dbReference type="NCBI Taxonomy" id="1121326"/>
    <lineage>
        <taxon>Bacteria</taxon>
        <taxon>Bacillati</taxon>
        <taxon>Bacillota</taxon>
        <taxon>Clostridia</taxon>
        <taxon>Eubacteriales</taxon>
        <taxon>Clostridiaceae</taxon>
        <taxon>Clostridium</taxon>
    </lineage>
</organism>
<sequence length="147" mass="16332">MKEKKNIVISILLIILITAGSYLLESVVKKQGVNSAKIIKITENNKVAAFISAEVLKQLMEQYIEQGEKITDKGPSLQLVMNAAGYSNFKQIVVKGKVDNKSITLNKNDINDKLELYLENNGTVNLYEKGNNSNFIVKGITEISVEK</sequence>
<dbReference type="PATRIC" id="fig|1121326.3.peg.2077"/>
<accession>A0A162T5X7</accession>
<keyword evidence="2" id="KW-1185">Reference proteome</keyword>
<proteinExistence type="predicted"/>
<dbReference type="AlphaFoldDB" id="A0A162T5X7"/>